<dbReference type="AlphaFoldDB" id="A0A0R1N3I4"/>
<dbReference type="EMBL" id="AZEC01000012">
    <property type="protein sequence ID" value="KRL11315.1"/>
    <property type="molecule type" value="Genomic_DNA"/>
</dbReference>
<evidence type="ECO:0000256" key="3">
    <source>
        <dbReference type="ARBA" id="ARBA00044507"/>
    </source>
</evidence>
<protein>
    <submittedName>
        <fullName evidence="5">L-seryl-tRNA(Sec) selenium transferase</fullName>
    </submittedName>
</protein>
<evidence type="ECO:0000256" key="2">
    <source>
        <dbReference type="ARBA" id="ARBA00022898"/>
    </source>
</evidence>
<dbReference type="InterPro" id="IPR015424">
    <property type="entry name" value="PyrdxlP-dep_Trfase"/>
</dbReference>
<name>A0A0R1N3I4_9LACO</name>
<dbReference type="InterPro" id="IPR006337">
    <property type="entry name" value="DgaE-like"/>
</dbReference>
<keyword evidence="6" id="KW-1185">Reference proteome</keyword>
<dbReference type="InterPro" id="IPR018319">
    <property type="entry name" value="SelA-like"/>
</dbReference>
<dbReference type="GO" id="GO:0004125">
    <property type="term" value="F:L-seryl-tRNA(Sec) selenium transferase activity"/>
    <property type="evidence" value="ECO:0007669"/>
    <property type="project" value="TreeGrafter"/>
</dbReference>
<proteinExistence type="inferred from homology"/>
<feature type="modified residue" description="N6-(pyridoxal phosphate)lysine" evidence="4">
    <location>
        <position position="216"/>
    </location>
</feature>
<accession>A0A0R1N3I4</accession>
<gene>
    <name evidence="5" type="ORF">FD09_GL000683</name>
</gene>
<dbReference type="PANTHER" id="PTHR32328">
    <property type="entry name" value="L-SERYL-TRNA(SEC) SELENIUM TRANSFERASE"/>
    <property type="match status" value="1"/>
</dbReference>
<organism evidence="5 6">
    <name type="scientific">Schleiferilactobacillus perolens DSM 12744</name>
    <dbReference type="NCBI Taxonomy" id="1423792"/>
    <lineage>
        <taxon>Bacteria</taxon>
        <taxon>Bacillati</taxon>
        <taxon>Bacillota</taxon>
        <taxon>Bacilli</taxon>
        <taxon>Lactobacillales</taxon>
        <taxon>Lactobacillaceae</taxon>
        <taxon>Schleiferilactobacillus</taxon>
    </lineage>
</organism>
<reference evidence="5 6" key="1">
    <citation type="journal article" date="2015" name="Genome Announc.">
        <title>Expanding the biotechnology potential of lactobacilli through comparative genomics of 213 strains and associated genera.</title>
        <authorList>
            <person name="Sun Z."/>
            <person name="Harris H.M."/>
            <person name="McCann A."/>
            <person name="Guo C."/>
            <person name="Argimon S."/>
            <person name="Zhang W."/>
            <person name="Yang X."/>
            <person name="Jeffery I.B."/>
            <person name="Cooney J.C."/>
            <person name="Kagawa T.F."/>
            <person name="Liu W."/>
            <person name="Song Y."/>
            <person name="Salvetti E."/>
            <person name="Wrobel A."/>
            <person name="Rasinkangas P."/>
            <person name="Parkhill J."/>
            <person name="Rea M.C."/>
            <person name="O'Sullivan O."/>
            <person name="Ritari J."/>
            <person name="Douillard F.P."/>
            <person name="Paul Ross R."/>
            <person name="Yang R."/>
            <person name="Briner A.E."/>
            <person name="Felis G.E."/>
            <person name="de Vos W.M."/>
            <person name="Barrangou R."/>
            <person name="Klaenhammer T.R."/>
            <person name="Caufield P.W."/>
            <person name="Cui Y."/>
            <person name="Zhang H."/>
            <person name="O'Toole P.W."/>
        </authorList>
    </citation>
    <scope>NUCLEOTIDE SEQUENCE [LARGE SCALE GENOMIC DNA]</scope>
    <source>
        <strain evidence="5 6">DSM 12744</strain>
    </source>
</reference>
<comment type="caution">
    <text evidence="5">The sequence shown here is derived from an EMBL/GenBank/DDBJ whole genome shotgun (WGS) entry which is preliminary data.</text>
</comment>
<dbReference type="STRING" id="1423792.FD09_GL000683"/>
<evidence type="ECO:0000313" key="6">
    <source>
        <dbReference type="Proteomes" id="UP000051330"/>
    </source>
</evidence>
<dbReference type="RefSeq" id="WP_268873295.1">
    <property type="nucleotide sequence ID" value="NZ_AZEC01000012.1"/>
</dbReference>
<keyword evidence="2 4" id="KW-0663">Pyridoxal phosphate</keyword>
<keyword evidence="5" id="KW-0808">Transferase</keyword>
<dbReference type="Gene3D" id="3.40.640.10">
    <property type="entry name" value="Type I PLP-dependent aspartate aminotransferase-like (Major domain)"/>
    <property type="match status" value="1"/>
</dbReference>
<comment type="cofactor">
    <cofactor evidence="1 4">
        <name>pyridoxal 5'-phosphate</name>
        <dbReference type="ChEBI" id="CHEBI:597326"/>
    </cofactor>
</comment>
<dbReference type="PATRIC" id="fig|1423792.3.peg.698"/>
<dbReference type="InterPro" id="IPR015421">
    <property type="entry name" value="PyrdxlP-dep_Trfase_major"/>
</dbReference>
<dbReference type="Pfam" id="PF03841">
    <property type="entry name" value="SelA"/>
    <property type="match status" value="1"/>
</dbReference>
<evidence type="ECO:0000313" key="5">
    <source>
        <dbReference type="EMBL" id="KRL11315.1"/>
    </source>
</evidence>
<sequence length="373" mass="40001">MTNTNFDPYTRFGLKKVINADGKMTILGASTLSDAVVAGEKLGAQRFFEIAALSQATGQYIAQLTGAEAGIIVNSASAGIVQSVAALIGQGSMHHVFHPFEPTLSRREIVLPLGQDINYGAPESLMIEMAGGQVVHAGYANECTPAQVDMMITEQTAAVLFVKSHHAVQKSMLTASEAIAAAHARHVPIIIDAAAEEDLHEYITAGADLVIYSGTKAFSGPTSGFVVGRQQYIDWVRMQGQGIGRAMKIGKENILGLVAALDEYTTVPPKSGDTMKQQLTPLISQLNAIHGITANIVQDSAGRDIFRASLKVDPQVIAPEKLADALRDGNPAIYVRAYRVNEGILEIDPRALTEEELQQIVDQIQTIITKEKN</sequence>
<dbReference type="Gene3D" id="3.90.1150.180">
    <property type="match status" value="1"/>
</dbReference>
<dbReference type="PANTHER" id="PTHR32328:SF0">
    <property type="entry name" value="L-SERYL-TRNA(SEC) SELENIUM TRANSFERASE"/>
    <property type="match status" value="1"/>
</dbReference>
<evidence type="ECO:0000256" key="4">
    <source>
        <dbReference type="PIRSR" id="PIRSR618319-50"/>
    </source>
</evidence>
<evidence type="ECO:0000256" key="1">
    <source>
        <dbReference type="ARBA" id="ARBA00001933"/>
    </source>
</evidence>
<dbReference type="SUPFAM" id="SSF53383">
    <property type="entry name" value="PLP-dependent transferases"/>
    <property type="match status" value="1"/>
</dbReference>
<dbReference type="Proteomes" id="UP000051330">
    <property type="component" value="Unassembled WGS sequence"/>
</dbReference>
<dbReference type="NCBIfam" id="TIGR01437">
    <property type="entry name" value="selA_rel"/>
    <property type="match status" value="1"/>
</dbReference>
<comment type="similarity">
    <text evidence="3">Belongs to the SelA family.</text>
</comment>